<comment type="caution">
    <text evidence="2">The sequence shown here is derived from an EMBL/GenBank/DDBJ whole genome shotgun (WGS) entry which is preliminary data.</text>
</comment>
<feature type="signal peptide" evidence="1">
    <location>
        <begin position="1"/>
        <end position="28"/>
    </location>
</feature>
<protein>
    <recommendedName>
        <fullName evidence="4">Copper chaperone PCu(A)C</fullName>
    </recommendedName>
</protein>
<dbReference type="Gene3D" id="2.60.40.1890">
    <property type="entry name" value="PCu(A)C copper chaperone"/>
    <property type="match status" value="1"/>
</dbReference>
<dbReference type="Pfam" id="PF04314">
    <property type="entry name" value="PCuAC"/>
    <property type="match status" value="1"/>
</dbReference>
<keyword evidence="3" id="KW-1185">Reference proteome</keyword>
<reference evidence="3" key="1">
    <citation type="journal article" date="2019" name="Int. J. Syst. Evol. Microbiol.">
        <title>The Global Catalogue of Microorganisms (GCM) 10K type strain sequencing project: providing services to taxonomists for standard genome sequencing and annotation.</title>
        <authorList>
            <consortium name="The Broad Institute Genomics Platform"/>
            <consortium name="The Broad Institute Genome Sequencing Center for Infectious Disease"/>
            <person name="Wu L."/>
            <person name="Ma J."/>
        </authorList>
    </citation>
    <scope>NUCLEOTIDE SEQUENCE [LARGE SCALE GENOMIC DNA]</scope>
    <source>
        <strain evidence="3">JCM 18204</strain>
    </source>
</reference>
<evidence type="ECO:0000256" key="1">
    <source>
        <dbReference type="SAM" id="SignalP"/>
    </source>
</evidence>
<keyword evidence="1" id="KW-0732">Signal</keyword>
<evidence type="ECO:0008006" key="4">
    <source>
        <dbReference type="Google" id="ProtNLM"/>
    </source>
</evidence>
<proteinExistence type="predicted"/>
<dbReference type="SUPFAM" id="SSF110087">
    <property type="entry name" value="DR1885-like metal-binding protein"/>
    <property type="match status" value="1"/>
</dbReference>
<dbReference type="PANTHER" id="PTHR36302:SF1">
    <property type="entry name" value="COPPER CHAPERONE PCU(A)C"/>
    <property type="match status" value="1"/>
</dbReference>
<name>A0ABP9AQJ1_9GAMM</name>
<dbReference type="InterPro" id="IPR058248">
    <property type="entry name" value="Lxx211020-like"/>
</dbReference>
<sequence length="162" mass="17545">MNTFPRPLLSAAIAISTVSALFAASLLAAPPAKPALMIEAPWTRATPPQAPVAGGFLTIRNNGRRADHLLSATSPDAERVEIHEMRMDGDMMRMRRLDDGLAIAPNATLELKPGGYHLMFIKPTHPFVAGETVTATLRFEHGGMREVRFEVRPLGSGAPPKR</sequence>
<organism evidence="2 3">
    <name type="scientific">Lysobacter hankyongensis</name>
    <dbReference type="NCBI Taxonomy" id="1176535"/>
    <lineage>
        <taxon>Bacteria</taxon>
        <taxon>Pseudomonadati</taxon>
        <taxon>Pseudomonadota</taxon>
        <taxon>Gammaproteobacteria</taxon>
        <taxon>Lysobacterales</taxon>
        <taxon>Lysobacteraceae</taxon>
        <taxon>Lysobacter</taxon>
    </lineage>
</organism>
<feature type="chain" id="PRO_5047400125" description="Copper chaperone PCu(A)C" evidence="1">
    <location>
        <begin position="29"/>
        <end position="162"/>
    </location>
</feature>
<evidence type="ECO:0000313" key="2">
    <source>
        <dbReference type="EMBL" id="GAA4784319.1"/>
    </source>
</evidence>
<dbReference type="InterPro" id="IPR007410">
    <property type="entry name" value="LpqE-like"/>
</dbReference>
<dbReference type="PANTHER" id="PTHR36302">
    <property type="entry name" value="BLR7088 PROTEIN"/>
    <property type="match status" value="1"/>
</dbReference>
<evidence type="ECO:0000313" key="3">
    <source>
        <dbReference type="Proteomes" id="UP001499959"/>
    </source>
</evidence>
<dbReference type="InterPro" id="IPR036182">
    <property type="entry name" value="PCuAC_sf"/>
</dbReference>
<accession>A0ABP9AQJ1</accession>
<dbReference type="EMBL" id="BAABJE010000001">
    <property type="protein sequence ID" value="GAA4784319.1"/>
    <property type="molecule type" value="Genomic_DNA"/>
</dbReference>
<dbReference type="Proteomes" id="UP001499959">
    <property type="component" value="Unassembled WGS sequence"/>
</dbReference>
<dbReference type="RefSeq" id="WP_345301804.1">
    <property type="nucleotide sequence ID" value="NZ_BAABJE010000001.1"/>
</dbReference>
<gene>
    <name evidence="2" type="ORF">GCM10023307_06300</name>
</gene>